<name>A0A8U0QBM8_SALNM</name>
<dbReference type="GeneID" id="120036519"/>
<keyword evidence="1" id="KW-1185">Reference proteome</keyword>
<reference evidence="2" key="1">
    <citation type="submission" date="2025-08" db="UniProtKB">
        <authorList>
            <consortium name="RefSeq"/>
        </authorList>
    </citation>
    <scope>IDENTIFICATION</scope>
    <source>
        <tissue evidence="2">White muscle</tissue>
    </source>
</reference>
<evidence type="ECO:0000313" key="1">
    <source>
        <dbReference type="Proteomes" id="UP000808372"/>
    </source>
</evidence>
<accession>A0A8U0QBM8</accession>
<gene>
    <name evidence="2" type="primary">LOC120036519</name>
</gene>
<dbReference type="RefSeq" id="XP_038838894.1">
    <property type="nucleotide sequence ID" value="XM_038982966.1"/>
</dbReference>
<protein>
    <submittedName>
        <fullName evidence="2">Uncharacterized protein LOC120036519</fullName>
    </submittedName>
</protein>
<evidence type="ECO:0000313" key="2">
    <source>
        <dbReference type="RefSeq" id="XP_038838894.1"/>
    </source>
</evidence>
<organism evidence="1 2">
    <name type="scientific">Salvelinus namaycush</name>
    <name type="common">Lake trout</name>
    <name type="synonym">Salmo namaycush</name>
    <dbReference type="NCBI Taxonomy" id="8040"/>
    <lineage>
        <taxon>Eukaryota</taxon>
        <taxon>Metazoa</taxon>
        <taxon>Chordata</taxon>
        <taxon>Craniata</taxon>
        <taxon>Vertebrata</taxon>
        <taxon>Euteleostomi</taxon>
        <taxon>Actinopterygii</taxon>
        <taxon>Neopterygii</taxon>
        <taxon>Teleostei</taxon>
        <taxon>Protacanthopterygii</taxon>
        <taxon>Salmoniformes</taxon>
        <taxon>Salmonidae</taxon>
        <taxon>Salmoninae</taxon>
        <taxon>Salvelinus</taxon>
    </lineage>
</organism>
<dbReference type="Proteomes" id="UP000808372">
    <property type="component" value="Unplaced"/>
</dbReference>
<sequence length="89" mass="9358">MPVTELPQGPNCSSLATGELLLHYLKVSAPLVEVLVSAVFGKSSLAAEVLLCWWSGKLSCCTLASPLGQQGRGTSCWNWGKPGQVNSTP</sequence>
<dbReference type="KEGG" id="snh:120036519"/>
<dbReference type="AlphaFoldDB" id="A0A8U0QBM8"/>
<proteinExistence type="predicted"/>